<dbReference type="SUPFAM" id="SSF52540">
    <property type="entry name" value="P-loop containing nucleoside triphosphate hydrolases"/>
    <property type="match status" value="1"/>
</dbReference>
<dbReference type="Gene3D" id="3.40.50.300">
    <property type="entry name" value="P-loop containing nucleotide triphosphate hydrolases"/>
    <property type="match status" value="1"/>
</dbReference>
<accession>A0A0F9DE48</accession>
<dbReference type="EMBL" id="LAZR01042135">
    <property type="protein sequence ID" value="KKL10253.1"/>
    <property type="molecule type" value="Genomic_DNA"/>
</dbReference>
<proteinExistence type="predicted"/>
<dbReference type="AlphaFoldDB" id="A0A0F9DE48"/>
<protein>
    <recommendedName>
        <fullName evidence="2">Helicase C-terminal domain-containing protein</fullName>
    </recommendedName>
</protein>
<feature type="non-terminal residue" evidence="1">
    <location>
        <position position="1"/>
    </location>
</feature>
<reference evidence="1" key="1">
    <citation type="journal article" date="2015" name="Nature">
        <title>Complex archaea that bridge the gap between prokaryotes and eukaryotes.</title>
        <authorList>
            <person name="Spang A."/>
            <person name="Saw J.H."/>
            <person name="Jorgensen S.L."/>
            <person name="Zaremba-Niedzwiedzka K."/>
            <person name="Martijn J."/>
            <person name="Lind A.E."/>
            <person name="van Eijk R."/>
            <person name="Schleper C."/>
            <person name="Guy L."/>
            <person name="Ettema T.J."/>
        </authorList>
    </citation>
    <scope>NUCLEOTIDE SEQUENCE</scope>
</reference>
<sequence length="98" mass="11084">GLDMTKAGYVIFSDFGWTPAYHQQCEGRIYGRLNEAHGAISYYVVGANTIEEWIQSILEKKLRIIEQVVEGNDSPDAGKSLGYELIKMLKADMRSRKI</sequence>
<dbReference type="InterPro" id="IPR027417">
    <property type="entry name" value="P-loop_NTPase"/>
</dbReference>
<evidence type="ECO:0000313" key="1">
    <source>
        <dbReference type="EMBL" id="KKL10253.1"/>
    </source>
</evidence>
<gene>
    <name evidence="1" type="ORF">LCGC14_2557650</name>
</gene>
<comment type="caution">
    <text evidence="1">The sequence shown here is derived from an EMBL/GenBank/DDBJ whole genome shotgun (WGS) entry which is preliminary data.</text>
</comment>
<evidence type="ECO:0008006" key="2">
    <source>
        <dbReference type="Google" id="ProtNLM"/>
    </source>
</evidence>
<name>A0A0F9DE48_9ZZZZ</name>
<organism evidence="1">
    <name type="scientific">marine sediment metagenome</name>
    <dbReference type="NCBI Taxonomy" id="412755"/>
    <lineage>
        <taxon>unclassified sequences</taxon>
        <taxon>metagenomes</taxon>
        <taxon>ecological metagenomes</taxon>
    </lineage>
</organism>